<accession>A0ABN4BXA9</accession>
<keyword evidence="3" id="KW-1185">Reference proteome</keyword>
<proteinExistence type="predicted"/>
<feature type="transmembrane region" description="Helical" evidence="1">
    <location>
        <begin position="16"/>
        <end position="38"/>
    </location>
</feature>
<organism evidence="2 3">
    <name type="scientific">Bibersteinia trehalosi USDA-ARS-USMARC-189</name>
    <dbReference type="NCBI Taxonomy" id="1263831"/>
    <lineage>
        <taxon>Bacteria</taxon>
        <taxon>Pseudomonadati</taxon>
        <taxon>Pseudomonadota</taxon>
        <taxon>Gammaproteobacteria</taxon>
        <taxon>Pasteurellales</taxon>
        <taxon>Pasteurellaceae</taxon>
        <taxon>Bibersteinia</taxon>
    </lineage>
</organism>
<reference evidence="2 3" key="1">
    <citation type="submission" date="2013-12" db="EMBL/GenBank/DDBJ databases">
        <title>Annotation of the Bibersteinia trehalosi USDA-ARS-USMARC-189 complete genome.</title>
        <authorList>
            <person name="Harhay G.P."/>
            <person name="McVey S."/>
            <person name="Clawson M.L."/>
            <person name="Bono J."/>
            <person name="Heaton M.P."/>
            <person name="Chitko-Mckown C.G."/>
            <person name="Harhay D.M."/>
            <person name="Smith T.P.L."/>
        </authorList>
    </citation>
    <scope>NUCLEOTIDE SEQUENCE [LARGE SCALE GENOMIC DNA]</scope>
    <source>
        <strain evidence="2 3">USDA-ARS-USMARC-189</strain>
    </source>
</reference>
<evidence type="ECO:0000313" key="2">
    <source>
        <dbReference type="EMBL" id="AHG83521.1"/>
    </source>
</evidence>
<evidence type="ECO:0000313" key="3">
    <source>
        <dbReference type="Proteomes" id="UP000019092"/>
    </source>
</evidence>
<dbReference type="EMBL" id="CP006955">
    <property type="protein sequence ID" value="AHG83521.1"/>
    <property type="molecule type" value="Genomic_DNA"/>
</dbReference>
<keyword evidence="1" id="KW-0812">Transmembrane</keyword>
<protein>
    <recommendedName>
        <fullName evidence="4">Integral membrane protein</fullName>
    </recommendedName>
</protein>
<keyword evidence="1" id="KW-1133">Transmembrane helix</keyword>
<evidence type="ECO:0008006" key="4">
    <source>
        <dbReference type="Google" id="ProtNLM"/>
    </source>
</evidence>
<gene>
    <name evidence="2" type="ORF">F543_6570</name>
</gene>
<evidence type="ECO:0000256" key="1">
    <source>
        <dbReference type="SAM" id="Phobius"/>
    </source>
</evidence>
<name>A0ABN4BXA9_BIBTR</name>
<feature type="transmembrane region" description="Helical" evidence="1">
    <location>
        <begin position="45"/>
        <end position="68"/>
    </location>
</feature>
<sequence length="90" mass="9927">MVKRSQDFGKKGQDSYLVSGSVAADSVVFVASLLVLFFKSYDMNYLVYIIFGLSSIISAVCQISLTVIKGDEGENDFGKPQIPLWKKINP</sequence>
<keyword evidence="1" id="KW-0472">Membrane</keyword>
<dbReference type="Proteomes" id="UP000019092">
    <property type="component" value="Chromosome"/>
</dbReference>